<dbReference type="PIRSF" id="PIRSF029171">
    <property type="entry name" value="Esterase_LipA"/>
    <property type="match status" value="1"/>
</dbReference>
<dbReference type="InterPro" id="IPR029058">
    <property type="entry name" value="AB_hydrolase_fold"/>
</dbReference>
<dbReference type="GO" id="GO:0016042">
    <property type="term" value="P:lipid catabolic process"/>
    <property type="evidence" value="ECO:0007669"/>
    <property type="project" value="InterPro"/>
</dbReference>
<proteinExistence type="predicted"/>
<protein>
    <submittedName>
        <fullName evidence="3">Predicted hydrolase of the alpha/beta-hydrolase fold</fullName>
    </submittedName>
</protein>
<dbReference type="Pfam" id="PF03583">
    <property type="entry name" value="LIP"/>
    <property type="match status" value="1"/>
</dbReference>
<dbReference type="PANTHER" id="PTHR34853">
    <property type="match status" value="1"/>
</dbReference>
<keyword evidence="2" id="KW-0732">Signal</keyword>
<dbReference type="SUPFAM" id="SSF53474">
    <property type="entry name" value="alpha/beta-Hydrolases"/>
    <property type="match status" value="1"/>
</dbReference>
<dbReference type="AlphaFoldDB" id="A0A1H9X9C1"/>
<feature type="signal peptide" evidence="2">
    <location>
        <begin position="1"/>
        <end position="42"/>
    </location>
</feature>
<dbReference type="Proteomes" id="UP000199019">
    <property type="component" value="Unassembled WGS sequence"/>
</dbReference>
<feature type="region of interest" description="Disordered" evidence="1">
    <location>
        <begin position="42"/>
        <end position="70"/>
    </location>
</feature>
<keyword evidence="3" id="KW-0378">Hydrolase</keyword>
<dbReference type="RefSeq" id="WP_245735868.1">
    <property type="nucleotide sequence ID" value="NZ_FOHB01000007.1"/>
</dbReference>
<organism evidence="3 4">
    <name type="scientific">Pedococcus cremeus</name>
    <dbReference type="NCBI Taxonomy" id="587636"/>
    <lineage>
        <taxon>Bacteria</taxon>
        <taxon>Bacillati</taxon>
        <taxon>Actinomycetota</taxon>
        <taxon>Actinomycetes</taxon>
        <taxon>Micrococcales</taxon>
        <taxon>Intrasporangiaceae</taxon>
        <taxon>Pedococcus</taxon>
    </lineage>
</organism>
<dbReference type="InterPro" id="IPR005152">
    <property type="entry name" value="Lipase_secreted"/>
</dbReference>
<feature type="chain" id="PRO_5039124233" evidence="2">
    <location>
        <begin position="43"/>
        <end position="429"/>
    </location>
</feature>
<sequence length="429" mass="43859">MGAPTMAAHARAAHVRSRLARVLVTALLVVAGTGALATSAQASGALPAAAGSDDRPAFYEPPAGVPAQPGRLLRSEPMDFFLDPARTVRAPGTATRVMYASTDRSGRPVAVTGSVLVPSSPWRGSGSRPLVAFAVGTQGMADRCAPSRQLSAASEYEGAFLSGLLSRGYAVAVTDYEGLGTPGVHTYMARRSQAAAVLDSVRAARSLTGAGVPADGPVALAGYSQGGGAAAAAAELAPTYAPELPVVGAVAGAVPADLAAVGKALDGGPYAAFALYAVGGLAAAYDIDLTSLLDEEGLRRVHQAEDECVGDSLPRHAFVRSTALTRDGRSLADYFDEEPWRSVLADNVIGERRPAAPVLVTHALADDVIPYAVGRDLAKRWCARGATVRFSTTAVPTHVGGVVPSFAEEYAFLEARVAGVPAVSTCALL</sequence>
<accession>A0A1H9X9C1</accession>
<dbReference type="EMBL" id="FOHB01000007">
    <property type="protein sequence ID" value="SES42722.1"/>
    <property type="molecule type" value="Genomic_DNA"/>
</dbReference>
<dbReference type="Gene3D" id="3.40.50.1820">
    <property type="entry name" value="alpha/beta hydrolase"/>
    <property type="match status" value="1"/>
</dbReference>
<gene>
    <name evidence="3" type="ORF">SAMN05216199_3530</name>
</gene>
<evidence type="ECO:0000313" key="4">
    <source>
        <dbReference type="Proteomes" id="UP000199019"/>
    </source>
</evidence>
<dbReference type="Gene3D" id="1.10.260.130">
    <property type="match status" value="1"/>
</dbReference>
<feature type="compositionally biased region" description="Low complexity" evidence="1">
    <location>
        <begin position="42"/>
        <end position="51"/>
    </location>
</feature>
<evidence type="ECO:0000256" key="2">
    <source>
        <dbReference type="SAM" id="SignalP"/>
    </source>
</evidence>
<name>A0A1H9X9C1_9MICO</name>
<evidence type="ECO:0000256" key="1">
    <source>
        <dbReference type="SAM" id="MobiDB-lite"/>
    </source>
</evidence>
<dbReference type="GO" id="GO:0004806">
    <property type="term" value="F:triacylglycerol lipase activity"/>
    <property type="evidence" value="ECO:0007669"/>
    <property type="project" value="InterPro"/>
</dbReference>
<keyword evidence="4" id="KW-1185">Reference proteome</keyword>
<dbReference type="STRING" id="587636.SAMN05216199_3530"/>
<dbReference type="PANTHER" id="PTHR34853:SF1">
    <property type="entry name" value="LIPASE 5"/>
    <property type="match status" value="1"/>
</dbReference>
<reference evidence="4" key="1">
    <citation type="submission" date="2016-10" db="EMBL/GenBank/DDBJ databases">
        <authorList>
            <person name="Varghese N."/>
            <person name="Submissions S."/>
        </authorList>
    </citation>
    <scope>NUCLEOTIDE SEQUENCE [LARGE SCALE GENOMIC DNA]</scope>
    <source>
        <strain evidence="4">CGMCC 1.6963</strain>
    </source>
</reference>
<evidence type="ECO:0000313" key="3">
    <source>
        <dbReference type="EMBL" id="SES42722.1"/>
    </source>
</evidence>